<dbReference type="OrthoDB" id="5981048at2759"/>
<name>A0A9P5JYW0_9AGAM</name>
<evidence type="ECO:0000259" key="2">
    <source>
        <dbReference type="Pfam" id="PF17109"/>
    </source>
</evidence>
<dbReference type="EMBL" id="WHVB01000027">
    <property type="protein sequence ID" value="KAF8469854.1"/>
    <property type="molecule type" value="Genomic_DNA"/>
</dbReference>
<comment type="caution">
    <text evidence="3">The sequence shown here is derived from an EMBL/GenBank/DDBJ whole genome shotgun (WGS) entry which is preliminary data.</text>
</comment>
<proteinExistence type="predicted"/>
<keyword evidence="4" id="KW-1185">Reference proteome</keyword>
<feature type="region of interest" description="Disordered" evidence="1">
    <location>
        <begin position="318"/>
        <end position="342"/>
    </location>
</feature>
<evidence type="ECO:0000313" key="4">
    <source>
        <dbReference type="Proteomes" id="UP000759537"/>
    </source>
</evidence>
<evidence type="ECO:0000256" key="1">
    <source>
        <dbReference type="SAM" id="MobiDB-lite"/>
    </source>
</evidence>
<dbReference type="AlphaFoldDB" id="A0A9P5JYW0"/>
<sequence length="342" mass="37020">MPQTSLEAASRSNYQSIFDSALEAYKKKTGKDLTKDPLLRSIETCNSSDAVLTILRAQILGPGQSQSSRDKMTTWLNPTVNVINALSATIGGGVGLAYPPVGVIFTGIGVLLSAVKDVSASRGPLIDLFTRIENIFRRLETYIEVPPTPGMTEAIVAVMVEVLCVLAIATKEVKQSRAKMFLKKLVGRTDMEDALQRLKKLTLEESRMTGAEALRAIHGVGNKVGDKVQDVLQAVHDKVGGVEDMLQGVTEMLQGVGDKVQGVDDRVKDMGDKAINSVEKTGRQTENHFDVVTEEGLYHEGVRDRTVEVEKIQNRINDIGSQSISGGGAQLFPNKSSAPHHP</sequence>
<accession>A0A9P5JYW0</accession>
<reference evidence="3" key="1">
    <citation type="submission" date="2019-10" db="EMBL/GenBank/DDBJ databases">
        <authorList>
            <consortium name="DOE Joint Genome Institute"/>
            <person name="Kuo A."/>
            <person name="Miyauchi S."/>
            <person name="Kiss E."/>
            <person name="Drula E."/>
            <person name="Kohler A."/>
            <person name="Sanchez-Garcia M."/>
            <person name="Andreopoulos B."/>
            <person name="Barry K.W."/>
            <person name="Bonito G."/>
            <person name="Buee M."/>
            <person name="Carver A."/>
            <person name="Chen C."/>
            <person name="Cichocki N."/>
            <person name="Clum A."/>
            <person name="Culley D."/>
            <person name="Crous P.W."/>
            <person name="Fauchery L."/>
            <person name="Girlanda M."/>
            <person name="Hayes R."/>
            <person name="Keri Z."/>
            <person name="LaButti K."/>
            <person name="Lipzen A."/>
            <person name="Lombard V."/>
            <person name="Magnuson J."/>
            <person name="Maillard F."/>
            <person name="Morin E."/>
            <person name="Murat C."/>
            <person name="Nolan M."/>
            <person name="Ohm R."/>
            <person name="Pangilinan J."/>
            <person name="Pereira M."/>
            <person name="Perotto S."/>
            <person name="Peter M."/>
            <person name="Riley R."/>
            <person name="Sitrit Y."/>
            <person name="Stielow B."/>
            <person name="Szollosi G."/>
            <person name="Zifcakova L."/>
            <person name="Stursova M."/>
            <person name="Spatafora J.W."/>
            <person name="Tedersoo L."/>
            <person name="Vaario L.-M."/>
            <person name="Yamada A."/>
            <person name="Yan M."/>
            <person name="Wang P."/>
            <person name="Xu J."/>
            <person name="Bruns T."/>
            <person name="Baldrian P."/>
            <person name="Vilgalys R."/>
            <person name="Henrissat B."/>
            <person name="Grigoriev I.V."/>
            <person name="Hibbett D."/>
            <person name="Nagy L.G."/>
            <person name="Martin F.M."/>
        </authorList>
    </citation>
    <scope>NUCLEOTIDE SEQUENCE</scope>
    <source>
        <strain evidence="3">Prilba</strain>
    </source>
</reference>
<organism evidence="3 4">
    <name type="scientific">Russula ochroleuca</name>
    <dbReference type="NCBI Taxonomy" id="152965"/>
    <lineage>
        <taxon>Eukaryota</taxon>
        <taxon>Fungi</taxon>
        <taxon>Dikarya</taxon>
        <taxon>Basidiomycota</taxon>
        <taxon>Agaricomycotina</taxon>
        <taxon>Agaricomycetes</taxon>
        <taxon>Russulales</taxon>
        <taxon>Russulaceae</taxon>
        <taxon>Russula</taxon>
    </lineage>
</organism>
<protein>
    <recommendedName>
        <fullName evidence="2">Fungal STAND N-terminal Goodbye domain-containing protein</fullName>
    </recommendedName>
</protein>
<dbReference type="Pfam" id="PF17109">
    <property type="entry name" value="Goodbye"/>
    <property type="match status" value="1"/>
</dbReference>
<gene>
    <name evidence="3" type="ORF">DFH94DRAFT_685270</name>
</gene>
<dbReference type="Proteomes" id="UP000759537">
    <property type="component" value="Unassembled WGS sequence"/>
</dbReference>
<feature type="compositionally biased region" description="Polar residues" evidence="1">
    <location>
        <begin position="333"/>
        <end position="342"/>
    </location>
</feature>
<feature type="domain" description="Fungal STAND N-terminal Goodbye" evidence="2">
    <location>
        <begin position="18"/>
        <end position="142"/>
    </location>
</feature>
<evidence type="ECO:0000313" key="3">
    <source>
        <dbReference type="EMBL" id="KAF8469854.1"/>
    </source>
</evidence>
<dbReference type="InterPro" id="IPR031350">
    <property type="entry name" value="Goodbye_dom"/>
</dbReference>
<reference evidence="3" key="2">
    <citation type="journal article" date="2020" name="Nat. Commun.">
        <title>Large-scale genome sequencing of mycorrhizal fungi provides insights into the early evolution of symbiotic traits.</title>
        <authorList>
            <person name="Miyauchi S."/>
            <person name="Kiss E."/>
            <person name="Kuo A."/>
            <person name="Drula E."/>
            <person name="Kohler A."/>
            <person name="Sanchez-Garcia M."/>
            <person name="Morin E."/>
            <person name="Andreopoulos B."/>
            <person name="Barry K.W."/>
            <person name="Bonito G."/>
            <person name="Buee M."/>
            <person name="Carver A."/>
            <person name="Chen C."/>
            <person name="Cichocki N."/>
            <person name="Clum A."/>
            <person name="Culley D."/>
            <person name="Crous P.W."/>
            <person name="Fauchery L."/>
            <person name="Girlanda M."/>
            <person name="Hayes R.D."/>
            <person name="Keri Z."/>
            <person name="LaButti K."/>
            <person name="Lipzen A."/>
            <person name="Lombard V."/>
            <person name="Magnuson J."/>
            <person name="Maillard F."/>
            <person name="Murat C."/>
            <person name="Nolan M."/>
            <person name="Ohm R.A."/>
            <person name="Pangilinan J."/>
            <person name="Pereira M.F."/>
            <person name="Perotto S."/>
            <person name="Peter M."/>
            <person name="Pfister S."/>
            <person name="Riley R."/>
            <person name="Sitrit Y."/>
            <person name="Stielow J.B."/>
            <person name="Szollosi G."/>
            <person name="Zifcakova L."/>
            <person name="Stursova M."/>
            <person name="Spatafora J.W."/>
            <person name="Tedersoo L."/>
            <person name="Vaario L.M."/>
            <person name="Yamada A."/>
            <person name="Yan M."/>
            <person name="Wang P."/>
            <person name="Xu J."/>
            <person name="Bruns T."/>
            <person name="Baldrian P."/>
            <person name="Vilgalys R."/>
            <person name="Dunand C."/>
            <person name="Henrissat B."/>
            <person name="Grigoriev I.V."/>
            <person name="Hibbett D."/>
            <person name="Nagy L.G."/>
            <person name="Martin F.M."/>
        </authorList>
    </citation>
    <scope>NUCLEOTIDE SEQUENCE</scope>
    <source>
        <strain evidence="3">Prilba</strain>
    </source>
</reference>